<dbReference type="PANTHER" id="PTHR45737">
    <property type="entry name" value="VON WILLEBRAND FACTOR A DOMAIN-CONTAINING PROTEIN 5A"/>
    <property type="match status" value="1"/>
</dbReference>
<proteinExistence type="predicted"/>
<dbReference type="PANTHER" id="PTHR45737:SF6">
    <property type="entry name" value="VON WILLEBRAND FACTOR A DOMAIN-CONTAINING PROTEIN 5A"/>
    <property type="match status" value="1"/>
</dbReference>
<evidence type="ECO:0000256" key="1">
    <source>
        <dbReference type="SAM" id="MobiDB-lite"/>
    </source>
</evidence>
<feature type="compositionally biased region" description="Polar residues" evidence="1">
    <location>
        <begin position="814"/>
        <end position="823"/>
    </location>
</feature>
<comment type="caution">
    <text evidence="4">The sequence shown here is derived from an EMBL/GenBank/DDBJ whole genome shotgun (WGS) entry which is preliminary data.</text>
</comment>
<dbReference type="SMART" id="SM00327">
    <property type="entry name" value="VWA"/>
    <property type="match status" value="1"/>
</dbReference>
<evidence type="ECO:0000259" key="2">
    <source>
        <dbReference type="PROSITE" id="PS50234"/>
    </source>
</evidence>
<dbReference type="SUPFAM" id="SSF53300">
    <property type="entry name" value="vWA-like"/>
    <property type="match status" value="1"/>
</dbReference>
<dbReference type="Gene3D" id="3.40.50.410">
    <property type="entry name" value="von Willebrand factor, type A domain"/>
    <property type="match status" value="1"/>
</dbReference>
<protein>
    <submittedName>
        <fullName evidence="4">Related to Vault poly[ADP-ribose] polymerase</fullName>
    </submittedName>
</protein>
<dbReference type="Proteomes" id="UP000178129">
    <property type="component" value="Unassembled WGS sequence"/>
</dbReference>
<dbReference type="InParanoid" id="A0A1E1LQQ7"/>
<dbReference type="InterPro" id="IPR036465">
    <property type="entry name" value="vWFA_dom_sf"/>
</dbReference>
<evidence type="ECO:0000313" key="4">
    <source>
        <dbReference type="EMBL" id="CZT12790.1"/>
    </source>
</evidence>
<dbReference type="InterPro" id="IPR013694">
    <property type="entry name" value="VIT"/>
</dbReference>
<dbReference type="STRING" id="914237.A0A1E1LQQ7"/>
<reference evidence="5" key="1">
    <citation type="submission" date="2016-03" db="EMBL/GenBank/DDBJ databases">
        <authorList>
            <person name="Ploux O."/>
        </authorList>
    </citation>
    <scope>NUCLEOTIDE SEQUENCE [LARGE SCALE GENOMIC DNA]</scope>
    <source>
        <strain evidence="5">UK7</strain>
    </source>
</reference>
<dbReference type="Pfam" id="PF08487">
    <property type="entry name" value="VIT"/>
    <property type="match status" value="1"/>
</dbReference>
<feature type="domain" description="VWFA" evidence="2">
    <location>
        <begin position="291"/>
        <end position="461"/>
    </location>
</feature>
<dbReference type="EMBL" id="FJUW01000076">
    <property type="protein sequence ID" value="CZT12790.1"/>
    <property type="molecule type" value="Genomic_DNA"/>
</dbReference>
<dbReference type="InterPro" id="IPR002035">
    <property type="entry name" value="VWF_A"/>
</dbReference>
<organism evidence="4 5">
    <name type="scientific">Rhynchosporium graminicola</name>
    <dbReference type="NCBI Taxonomy" id="2792576"/>
    <lineage>
        <taxon>Eukaryota</taxon>
        <taxon>Fungi</taxon>
        <taxon>Dikarya</taxon>
        <taxon>Ascomycota</taxon>
        <taxon>Pezizomycotina</taxon>
        <taxon>Leotiomycetes</taxon>
        <taxon>Helotiales</taxon>
        <taxon>Ploettnerulaceae</taxon>
        <taxon>Rhynchosporium</taxon>
    </lineage>
</organism>
<evidence type="ECO:0000313" key="5">
    <source>
        <dbReference type="Proteomes" id="UP000178129"/>
    </source>
</evidence>
<feature type="domain" description="VIT" evidence="3">
    <location>
        <begin position="14"/>
        <end position="146"/>
    </location>
</feature>
<dbReference type="SMART" id="SM00609">
    <property type="entry name" value="VIT"/>
    <property type="match status" value="1"/>
</dbReference>
<gene>
    <name evidence="4" type="ORF">RCO7_03620</name>
</gene>
<keyword evidence="5" id="KW-1185">Reference proteome</keyword>
<feature type="region of interest" description="Disordered" evidence="1">
    <location>
        <begin position="814"/>
        <end position="836"/>
    </location>
</feature>
<dbReference type="AlphaFoldDB" id="A0A1E1LQQ7"/>
<accession>A0A1E1LQQ7</accession>
<dbReference type="PROSITE" id="PS51468">
    <property type="entry name" value="VIT"/>
    <property type="match status" value="1"/>
</dbReference>
<sequence>MNHICGCWYHPAPQNGRMCYEYNAEQYLPLLRSEVHSTILSTTSRTTLKQTFKNPSATEAINECTYAFPLYDGVSVVSFTCRVGKKILRGLVKEKFKAKAIFDSAVARGETAGFLEQSPEASDMFSTKLGNIPAGESVVTEIIYIGELKHHDVDGIRFTIPTKIAPRYGLGPDYGRSSSSGIAGQDGIRILVDINMPEGSFIKGVQSPSHPVAVSMGTLSTVSTADQTMSKASATLSLGSAELEKDFVLIIHSKDIGNPKAILETHPSIPNHRALMVSLVPKVSLPPSRPEIVIVADRSGSMENNIPMLISAMNVLLRSMPTGVKFNICSFGSTSSFLWEKSQCYTKETLDHASRHVKIFSANFGGTETFGAIKATIKRRWSDLPLESMLVTDGNIQDQTHLFQYINQQVEASKGNIRVFPLGIGNGVSSALIEGLARAGNGFSQSVQEGERLDGCVVRMLRGALTPHTTDCTLEVKYDQDDDDFEAIEKVTDGLRVLLSDSEKANSPYISNISKLLFDASADPEKDGVKGNDDTNDYLPKVPTPKLLQAPHKIPSLYSFSRTSVYLFMSPETMQRNPTSVTLRATSAHGPFRLEIPIELLASPAETIHQLGAKKAVQDLEEGRGWIFDAKNQDEQLVKDTYPSCFDDLVKREAVRLGEKFQIVGKWCSFVAVAANDEETAEESQAGIDGTAGTDDVVIVDDKAGVASSSDGIADEYEMIDEPRALPKRNAFAGRALHRSAPATEGRQPWQPWQSDESLLDRSSEPTSLLTIDASPALEKEFPFGDMEPQSCSNTSQPVPMDIFHFPSSYVSPQLNRSLSQPGNALGPERQQMELSQDRSVMCSPITSSGSGYFGGVVPAAAPVQKPDQASGLFRRSEVMPTASKAFTTRRVPEVQAQMRKGDSRTSTFSSGFSPAPPSYFPPSPYHVFPSYSPTSPISTAPLGSPPLAIPASGPDKVLLLINLQHFDGFWAAEIEKSITLIMDITDSSIPKDVNANIWLTILVIKFLREKCAAEQGTWELIVEKAQAWLDGCSLINVEELEKEASLLLA</sequence>
<dbReference type="Pfam" id="PF13768">
    <property type="entry name" value="VWA_3"/>
    <property type="match status" value="1"/>
</dbReference>
<feature type="region of interest" description="Disordered" evidence="1">
    <location>
        <begin position="739"/>
        <end position="765"/>
    </location>
</feature>
<evidence type="ECO:0000259" key="3">
    <source>
        <dbReference type="PROSITE" id="PS51468"/>
    </source>
</evidence>
<dbReference type="PROSITE" id="PS50234">
    <property type="entry name" value="VWFA"/>
    <property type="match status" value="1"/>
</dbReference>
<name>A0A1E1LQQ7_9HELO</name>